<dbReference type="AlphaFoldDB" id="A0ABD5XSX5"/>
<comment type="similarity">
    <text evidence="2">Belongs to the autoinducer-2 exporter (AI-2E) (TC 2.A.86) family.</text>
</comment>
<accession>A0ABD5XSX5</accession>
<keyword evidence="9" id="KW-1185">Reference proteome</keyword>
<keyword evidence="3 7" id="KW-0812">Transmembrane</keyword>
<dbReference type="Pfam" id="PF01594">
    <property type="entry name" value="AI-2E_transport"/>
    <property type="match status" value="1"/>
</dbReference>
<evidence type="ECO:0000256" key="2">
    <source>
        <dbReference type="ARBA" id="ARBA00009773"/>
    </source>
</evidence>
<dbReference type="Proteomes" id="UP001596368">
    <property type="component" value="Unassembled WGS sequence"/>
</dbReference>
<evidence type="ECO:0000313" key="8">
    <source>
        <dbReference type="EMBL" id="MFC7138207.1"/>
    </source>
</evidence>
<gene>
    <name evidence="8" type="ORF">ACFQRB_20500</name>
</gene>
<feature type="transmembrane region" description="Helical" evidence="7">
    <location>
        <begin position="152"/>
        <end position="173"/>
    </location>
</feature>
<dbReference type="InterPro" id="IPR002549">
    <property type="entry name" value="AI-2E-like"/>
</dbReference>
<evidence type="ECO:0000256" key="4">
    <source>
        <dbReference type="ARBA" id="ARBA00022989"/>
    </source>
</evidence>
<evidence type="ECO:0000313" key="9">
    <source>
        <dbReference type="Proteomes" id="UP001596368"/>
    </source>
</evidence>
<evidence type="ECO:0000256" key="6">
    <source>
        <dbReference type="SAM" id="MobiDB-lite"/>
    </source>
</evidence>
<keyword evidence="5 7" id="KW-0472">Membrane</keyword>
<sequence>MPSDREPATGIGRTVRELQVGWWLFALAVFAVIALVAWVYLAWIVFGLFVYYVARPIDRRVSRRVGSGNVSAAATLFAVVLPVVAVLGAAILVTLVEVSRFLTGDLLSFVEGFAPVAAGTLPDDPTVLVGSVLDTLREGTVQTVFSSVTRTVGSVAATLFNGFLSLLFAFFLLREDDRLAGWFRANVADETTDTHRYLVAVDEGLQSVYFGYTATIFIVVIMATVAYSAFNLIAPPGLAIPQPITLAVLTGLFTIVPLVGRSILYVVVTVYLVVTALRTDPSTLWFPLVFFAVMELPVRQSRPGVHPAAAVRTAAPDVADRVRVPRRTAAVRVVRDLLRPAPAGRRLPVLSAQAPVDAPPRSRNAAAVGPPRRNRAARRDPSTTETTRAVVRNRPTRRPRTDPGVAAVAVSGEWRAPRATAPWDVSSVPDLVNARGYVTHR</sequence>
<feature type="transmembrane region" description="Helical" evidence="7">
    <location>
        <begin position="20"/>
        <end position="53"/>
    </location>
</feature>
<dbReference type="EMBL" id="JBHSZG010000009">
    <property type="protein sequence ID" value="MFC7138207.1"/>
    <property type="molecule type" value="Genomic_DNA"/>
</dbReference>
<feature type="region of interest" description="Disordered" evidence="6">
    <location>
        <begin position="349"/>
        <end position="406"/>
    </location>
</feature>
<protein>
    <submittedName>
        <fullName evidence="8">AI-2E family transporter</fullName>
    </submittedName>
</protein>
<evidence type="ECO:0000256" key="7">
    <source>
        <dbReference type="SAM" id="Phobius"/>
    </source>
</evidence>
<evidence type="ECO:0000256" key="5">
    <source>
        <dbReference type="ARBA" id="ARBA00023136"/>
    </source>
</evidence>
<evidence type="ECO:0000256" key="3">
    <source>
        <dbReference type="ARBA" id="ARBA00022692"/>
    </source>
</evidence>
<evidence type="ECO:0000256" key="1">
    <source>
        <dbReference type="ARBA" id="ARBA00004141"/>
    </source>
</evidence>
<name>A0ABD5XSX5_9EURY</name>
<comment type="subcellular location">
    <subcellularLocation>
        <location evidence="1">Membrane</location>
        <topology evidence="1">Multi-pass membrane protein</topology>
    </subcellularLocation>
</comment>
<reference evidence="8 9" key="1">
    <citation type="journal article" date="2019" name="Int. J. Syst. Evol. Microbiol.">
        <title>The Global Catalogue of Microorganisms (GCM) 10K type strain sequencing project: providing services to taxonomists for standard genome sequencing and annotation.</title>
        <authorList>
            <consortium name="The Broad Institute Genomics Platform"/>
            <consortium name="The Broad Institute Genome Sequencing Center for Infectious Disease"/>
            <person name="Wu L."/>
            <person name="Ma J."/>
        </authorList>
    </citation>
    <scope>NUCLEOTIDE SEQUENCE [LARGE SCALE GENOMIC DNA]</scope>
    <source>
        <strain evidence="8 9">DT92</strain>
    </source>
</reference>
<feature type="transmembrane region" description="Helical" evidence="7">
    <location>
        <begin position="74"/>
        <end position="96"/>
    </location>
</feature>
<keyword evidence="4 7" id="KW-1133">Transmembrane helix</keyword>
<organism evidence="8 9">
    <name type="scientific">Halobaculum litoreum</name>
    <dbReference type="NCBI Taxonomy" id="3031998"/>
    <lineage>
        <taxon>Archaea</taxon>
        <taxon>Methanobacteriati</taxon>
        <taxon>Methanobacteriota</taxon>
        <taxon>Stenosarchaea group</taxon>
        <taxon>Halobacteria</taxon>
        <taxon>Halobacteriales</taxon>
        <taxon>Haloferacaceae</taxon>
        <taxon>Halobaculum</taxon>
    </lineage>
</organism>
<feature type="transmembrane region" description="Helical" evidence="7">
    <location>
        <begin position="209"/>
        <end position="234"/>
    </location>
</feature>
<comment type="caution">
    <text evidence="8">The sequence shown here is derived from an EMBL/GenBank/DDBJ whole genome shotgun (WGS) entry which is preliminary data.</text>
</comment>
<feature type="transmembrane region" description="Helical" evidence="7">
    <location>
        <begin position="246"/>
        <end position="274"/>
    </location>
</feature>
<dbReference type="GO" id="GO:0016020">
    <property type="term" value="C:membrane"/>
    <property type="evidence" value="ECO:0007669"/>
    <property type="project" value="UniProtKB-SubCell"/>
</dbReference>
<proteinExistence type="inferred from homology"/>